<evidence type="ECO:0000256" key="1">
    <source>
        <dbReference type="SAM" id="Coils"/>
    </source>
</evidence>
<reference evidence="2" key="1">
    <citation type="journal article" date="2023" name="Front. Microbiol.">
        <title>Phylogeography and host specificity of Pasteurellaceae pathogenic to sea-farmed fish in the north-east Atlantic.</title>
        <authorList>
            <person name="Gulla S."/>
            <person name="Colquhoun D.J."/>
            <person name="Olsen A.B."/>
            <person name="Spilsberg B."/>
            <person name="Lagesen K."/>
            <person name="Aakesson C.P."/>
            <person name="Strom S."/>
            <person name="Manji F."/>
            <person name="Birkbeck T.H."/>
            <person name="Nilsen H.K."/>
        </authorList>
    </citation>
    <scope>NUCLEOTIDE SEQUENCE</scope>
    <source>
        <strain evidence="2">VIB1234</strain>
    </source>
</reference>
<dbReference type="AlphaFoldDB" id="A0AAW8CMT2"/>
<dbReference type="Pfam" id="PF10123">
    <property type="entry name" value="Mu-like_Pro"/>
    <property type="match status" value="1"/>
</dbReference>
<keyword evidence="1" id="KW-0175">Coiled coil</keyword>
<evidence type="ECO:0000313" key="2">
    <source>
        <dbReference type="EMBL" id="MDP8187285.1"/>
    </source>
</evidence>
<protein>
    <submittedName>
        <fullName evidence="2">Phage protease</fullName>
    </submittedName>
</protein>
<keyword evidence="2" id="KW-0645">Protease</keyword>
<evidence type="ECO:0000313" key="3">
    <source>
        <dbReference type="Proteomes" id="UP001230466"/>
    </source>
</evidence>
<feature type="coiled-coil region" evidence="1">
    <location>
        <begin position="200"/>
        <end position="227"/>
    </location>
</feature>
<accession>A0AAW8CMT2</accession>
<dbReference type="Proteomes" id="UP001230466">
    <property type="component" value="Unassembled WGS sequence"/>
</dbReference>
<dbReference type="GO" id="GO:0006508">
    <property type="term" value="P:proteolysis"/>
    <property type="evidence" value="ECO:0007669"/>
    <property type="project" value="UniProtKB-KW"/>
</dbReference>
<proteinExistence type="predicted"/>
<dbReference type="EMBL" id="JASAYJ010000010">
    <property type="protein sequence ID" value="MDP8187285.1"/>
    <property type="molecule type" value="Genomic_DNA"/>
</dbReference>
<dbReference type="GO" id="GO:0008233">
    <property type="term" value="F:peptidase activity"/>
    <property type="evidence" value="ECO:0007669"/>
    <property type="project" value="UniProtKB-KW"/>
</dbReference>
<sequence length="309" mass="33842">MKKQTSALCHELPTFKVQETEGDLWLPLIPIGQVTGRDGRTWNNHNPELVIERTKLPFILDIDHQSELSTNTAASGWIVELAIEGNHIKGRLELNDLGKTAIENKHYKFYSPAFLYDTAGNITKLVSVGLTNKPNLDVPALNHTQDNLENPKEQNVKQIAEKLGLNATANTDEICTAINALQTKASQAPDLNSFVPKATYDQTEMALNAANAKLAQIEKDKHNAAVELALNSAIKAKKIAPADKDYYQAQCATEDGLKAFNAFIEKKAPLIGDVALPDNPPQSDSVALNSEQKKILSQLGLTEKDLQGE</sequence>
<dbReference type="RefSeq" id="WP_211597931.1">
    <property type="nucleotide sequence ID" value="NZ_JAGRQI010000010.1"/>
</dbReference>
<gene>
    <name evidence="2" type="ORF">QJU78_05800</name>
</gene>
<dbReference type="InterPro" id="IPR012106">
    <property type="entry name" value="Phage_Mu_Gp1"/>
</dbReference>
<name>A0AAW8CMT2_9PAST</name>
<comment type="caution">
    <text evidence="2">The sequence shown here is derived from an EMBL/GenBank/DDBJ whole genome shotgun (WGS) entry which is preliminary data.</text>
</comment>
<organism evidence="2 3">
    <name type="scientific">Pasteurella atlantica</name>
    <dbReference type="NCBI Taxonomy" id="2827233"/>
    <lineage>
        <taxon>Bacteria</taxon>
        <taxon>Pseudomonadati</taxon>
        <taxon>Pseudomonadota</taxon>
        <taxon>Gammaproteobacteria</taxon>
        <taxon>Pasteurellales</taxon>
        <taxon>Pasteurellaceae</taxon>
        <taxon>Pasteurella</taxon>
    </lineage>
</organism>
<keyword evidence="2" id="KW-0378">Hydrolase</keyword>
<dbReference type="PIRSF" id="PIRSF016624">
    <property type="entry name" value="Mu_prophg_I"/>
    <property type="match status" value="1"/>
</dbReference>